<name>A0A9X2JDG4_9SPHI</name>
<organism evidence="1 2">
    <name type="scientific">Solitalea agri</name>
    <dbReference type="NCBI Taxonomy" id="2953739"/>
    <lineage>
        <taxon>Bacteria</taxon>
        <taxon>Pseudomonadati</taxon>
        <taxon>Bacteroidota</taxon>
        <taxon>Sphingobacteriia</taxon>
        <taxon>Sphingobacteriales</taxon>
        <taxon>Sphingobacteriaceae</taxon>
        <taxon>Solitalea</taxon>
    </lineage>
</organism>
<gene>
    <name evidence="1" type="ORF">NF867_16390</name>
</gene>
<comment type="caution">
    <text evidence="1">The sequence shown here is derived from an EMBL/GenBank/DDBJ whole genome shotgun (WGS) entry which is preliminary data.</text>
</comment>
<dbReference type="Proteomes" id="UP001155182">
    <property type="component" value="Unassembled WGS sequence"/>
</dbReference>
<accession>A0A9X2JDG4</accession>
<dbReference type="RefSeq" id="WP_252589477.1">
    <property type="nucleotide sequence ID" value="NZ_JAMWYS010000058.1"/>
</dbReference>
<reference evidence="1" key="1">
    <citation type="submission" date="2022-06" db="EMBL/GenBank/DDBJ databases">
        <title>Solitalea sp. MAHUQ-68 isolated from rhizospheric soil.</title>
        <authorList>
            <person name="Huq M.A."/>
        </authorList>
    </citation>
    <scope>NUCLEOTIDE SEQUENCE</scope>
    <source>
        <strain evidence="1">MAHUQ-68</strain>
    </source>
</reference>
<sequence>MKFIREVIIKHDPSIEELISCFECIKENGDVVVIKFDGERTLNQYTVFVTFPNDPTREMIRSDDSDLRTAFVKVLRLYLE</sequence>
<evidence type="ECO:0000313" key="2">
    <source>
        <dbReference type="Proteomes" id="UP001155182"/>
    </source>
</evidence>
<dbReference type="EMBL" id="JAMWYS010000058">
    <property type="protein sequence ID" value="MCO4294442.1"/>
    <property type="molecule type" value="Genomic_DNA"/>
</dbReference>
<proteinExistence type="predicted"/>
<keyword evidence="2" id="KW-1185">Reference proteome</keyword>
<dbReference type="AlphaFoldDB" id="A0A9X2JDG4"/>
<protein>
    <submittedName>
        <fullName evidence="1">Uncharacterized protein</fullName>
    </submittedName>
</protein>
<evidence type="ECO:0000313" key="1">
    <source>
        <dbReference type="EMBL" id="MCO4294442.1"/>
    </source>
</evidence>